<name>A0A5K1J2M9_9ACTN</name>
<organism evidence="1 2">
    <name type="scientific">Collinsella aerofaciens</name>
    <dbReference type="NCBI Taxonomy" id="74426"/>
    <lineage>
        <taxon>Bacteria</taxon>
        <taxon>Bacillati</taxon>
        <taxon>Actinomycetota</taxon>
        <taxon>Coriobacteriia</taxon>
        <taxon>Coriobacteriales</taxon>
        <taxon>Coriobacteriaceae</taxon>
        <taxon>Collinsella</taxon>
    </lineage>
</organism>
<keyword evidence="2" id="KW-1185">Reference proteome</keyword>
<dbReference type="AlphaFoldDB" id="A0A5K1J2M9"/>
<reference evidence="1 2" key="1">
    <citation type="submission" date="2019-10" db="EMBL/GenBank/DDBJ databases">
        <authorList>
            <person name="Wolf R A."/>
        </authorList>
    </citation>
    <scope>NUCLEOTIDE SEQUENCE [LARGE SCALE GENOMIC DNA]</scope>
    <source>
        <strain evidence="1">Collinsella_aerofaciens_MC2</strain>
    </source>
</reference>
<evidence type="ECO:0000313" key="2">
    <source>
        <dbReference type="Proteomes" id="UP000361836"/>
    </source>
</evidence>
<proteinExistence type="predicted"/>
<protein>
    <submittedName>
        <fullName evidence="1">Uncharacterized protein</fullName>
    </submittedName>
</protein>
<accession>A0A5K1J2M9</accession>
<dbReference type="EMBL" id="CABWIE010000019">
    <property type="protein sequence ID" value="VWL96954.1"/>
    <property type="molecule type" value="Genomic_DNA"/>
</dbReference>
<dbReference type="Proteomes" id="UP000361836">
    <property type="component" value="Unassembled WGS sequence"/>
</dbReference>
<evidence type="ECO:0000313" key="1">
    <source>
        <dbReference type="EMBL" id="VWL96954.1"/>
    </source>
</evidence>
<dbReference type="RefSeq" id="WP_152076659.1">
    <property type="nucleotide sequence ID" value="NZ_CAAKNU010000101.1"/>
</dbReference>
<gene>
    <name evidence="1" type="ORF">KCJAJFAP_00490</name>
</gene>
<sequence>MDPSVYIPAYLERTYLASHPELTDAARELVHNDMSANPQKYAQSDHAQALLSYAGVHRHLLDELHRIEDMGSDEEFEQTRNRLFDDMRDELLKIVRVDALAVDAQLLAIILADTPVDACLGDLMKLEASTADYLQQSMPGFDMEAPHYWANNVLVDGITAADLTVSEPALIGWLHTLEAISQLCMASARYRAAANYSHRVLKAEGYPTRAAGTVLLALARLEDQDGFFALAHQLEEQMGADALENSPWYLLARTILLFKTNKMRPATRALREFANRCEGGAFFLLNPMYQTPYLPCRPEPRDPWDLSHQAVWEADGIISDTPDFAPWANACEDVSQLAQEFARRYGF</sequence>